<evidence type="ECO:0000256" key="5">
    <source>
        <dbReference type="ARBA" id="ARBA00022723"/>
    </source>
</evidence>
<comment type="catalytic activity">
    <reaction evidence="10">
        <text>(6S)-5,6,7,8-tetrahydrofolyl-(gamma-L-Glu)(n) + L-glutamate + ATP = (6S)-5,6,7,8-tetrahydrofolyl-(gamma-L-Glu)(n+1) + ADP + phosphate + H(+)</text>
        <dbReference type="Rhea" id="RHEA:10580"/>
        <dbReference type="Rhea" id="RHEA-COMP:14738"/>
        <dbReference type="Rhea" id="RHEA-COMP:14740"/>
        <dbReference type="ChEBI" id="CHEBI:15378"/>
        <dbReference type="ChEBI" id="CHEBI:29985"/>
        <dbReference type="ChEBI" id="CHEBI:30616"/>
        <dbReference type="ChEBI" id="CHEBI:43474"/>
        <dbReference type="ChEBI" id="CHEBI:141005"/>
        <dbReference type="ChEBI" id="CHEBI:456216"/>
        <dbReference type="EC" id="6.3.2.17"/>
    </reaction>
</comment>
<dbReference type="GO" id="GO:0005524">
    <property type="term" value="F:ATP binding"/>
    <property type="evidence" value="ECO:0007669"/>
    <property type="project" value="UniProtKB-KW"/>
</dbReference>
<dbReference type="GO" id="GO:0005737">
    <property type="term" value="C:cytoplasm"/>
    <property type="evidence" value="ECO:0007669"/>
    <property type="project" value="TreeGrafter"/>
</dbReference>
<keyword evidence="8" id="KW-0460">Magnesium</keyword>
<evidence type="ECO:0000256" key="9">
    <source>
        <dbReference type="ARBA" id="ARBA00030592"/>
    </source>
</evidence>
<feature type="domain" description="Mur ligase central" evidence="13">
    <location>
        <begin position="58"/>
        <end position="287"/>
    </location>
</feature>
<dbReference type="EC" id="6.3.2.17" evidence="3"/>
<dbReference type="EMBL" id="RCUV01000007">
    <property type="protein sequence ID" value="RLP71685.1"/>
    <property type="molecule type" value="Genomic_DNA"/>
</dbReference>
<dbReference type="GO" id="GO:0008841">
    <property type="term" value="F:dihydrofolate synthase activity"/>
    <property type="evidence" value="ECO:0007669"/>
    <property type="project" value="TreeGrafter"/>
</dbReference>
<keyword evidence="15" id="KW-1185">Reference proteome</keyword>
<dbReference type="RefSeq" id="WP_121672705.1">
    <property type="nucleotide sequence ID" value="NZ_BMXM01000001.1"/>
</dbReference>
<dbReference type="InterPro" id="IPR001645">
    <property type="entry name" value="Folylpolyglutamate_synth"/>
</dbReference>
<comment type="cofactor">
    <cofactor evidence="1">
        <name>Mg(2+)</name>
        <dbReference type="ChEBI" id="CHEBI:18420"/>
    </cofactor>
</comment>
<proteinExistence type="inferred from homology"/>
<reference evidence="14 15" key="1">
    <citation type="submission" date="2018-10" db="EMBL/GenBank/DDBJ databases">
        <authorList>
            <person name="Li J."/>
        </authorList>
    </citation>
    <scope>NUCLEOTIDE SEQUENCE [LARGE SCALE GENOMIC DNA]</scope>
    <source>
        <strain evidence="14 15">CCTCC AB209002</strain>
    </source>
</reference>
<keyword evidence="4 11" id="KW-0436">Ligase</keyword>
<dbReference type="InterPro" id="IPR018109">
    <property type="entry name" value="Folylpolyglutamate_synth_CS"/>
</dbReference>
<dbReference type="Gene3D" id="3.40.1190.10">
    <property type="entry name" value="Mur-like, catalytic domain"/>
    <property type="match status" value="1"/>
</dbReference>
<evidence type="ECO:0000313" key="14">
    <source>
        <dbReference type="EMBL" id="RLP71685.1"/>
    </source>
</evidence>
<evidence type="ECO:0000256" key="1">
    <source>
        <dbReference type="ARBA" id="ARBA00001946"/>
    </source>
</evidence>
<comment type="caution">
    <text evidence="14">The sequence shown here is derived from an EMBL/GenBank/DDBJ whole genome shotgun (WGS) entry which is preliminary data.</text>
</comment>
<dbReference type="GO" id="GO:0004326">
    <property type="term" value="F:tetrahydrofolylpolyglutamate synthase activity"/>
    <property type="evidence" value="ECO:0007669"/>
    <property type="project" value="UniProtKB-EC"/>
</dbReference>
<dbReference type="PANTHER" id="PTHR11136:SF0">
    <property type="entry name" value="DIHYDROFOLATE SYNTHETASE-RELATED"/>
    <property type="match status" value="1"/>
</dbReference>
<evidence type="ECO:0000256" key="8">
    <source>
        <dbReference type="ARBA" id="ARBA00022842"/>
    </source>
</evidence>
<evidence type="ECO:0000256" key="11">
    <source>
        <dbReference type="PIRNR" id="PIRNR001563"/>
    </source>
</evidence>
<dbReference type="PIRSF" id="PIRSF001563">
    <property type="entry name" value="Folylpolyglu_synth"/>
    <property type="match status" value="1"/>
</dbReference>
<dbReference type="InterPro" id="IPR013221">
    <property type="entry name" value="Mur_ligase_cen"/>
</dbReference>
<evidence type="ECO:0000256" key="4">
    <source>
        <dbReference type="ARBA" id="ARBA00022598"/>
    </source>
</evidence>
<dbReference type="Gene3D" id="3.90.190.20">
    <property type="entry name" value="Mur ligase, C-terminal domain"/>
    <property type="match status" value="1"/>
</dbReference>
<keyword evidence="7 11" id="KW-0067">ATP-binding</keyword>
<name>A0A3L6ZVG9_9MICO</name>
<evidence type="ECO:0000256" key="10">
    <source>
        <dbReference type="ARBA" id="ARBA00047493"/>
    </source>
</evidence>
<keyword evidence="6 11" id="KW-0547">Nucleotide-binding</keyword>
<dbReference type="AlphaFoldDB" id="A0A3L6ZVG9"/>
<dbReference type="InterPro" id="IPR036615">
    <property type="entry name" value="Mur_ligase_C_dom_sf"/>
</dbReference>
<dbReference type="SUPFAM" id="SSF53244">
    <property type="entry name" value="MurD-like peptide ligases, peptide-binding domain"/>
    <property type="match status" value="1"/>
</dbReference>
<evidence type="ECO:0000256" key="7">
    <source>
        <dbReference type="ARBA" id="ARBA00022840"/>
    </source>
</evidence>
<gene>
    <name evidence="14" type="ORF">D9V29_07470</name>
</gene>
<dbReference type="GO" id="GO:0046872">
    <property type="term" value="F:metal ion binding"/>
    <property type="evidence" value="ECO:0007669"/>
    <property type="project" value="UniProtKB-KW"/>
</dbReference>
<feature type="domain" description="Mur ligase C-terminal" evidence="12">
    <location>
        <begin position="315"/>
        <end position="438"/>
    </location>
</feature>
<organism evidence="14 15">
    <name type="scientific">Mycetocola manganoxydans</name>
    <dbReference type="NCBI Taxonomy" id="699879"/>
    <lineage>
        <taxon>Bacteria</taxon>
        <taxon>Bacillati</taxon>
        <taxon>Actinomycetota</taxon>
        <taxon>Actinomycetes</taxon>
        <taxon>Micrococcales</taxon>
        <taxon>Microbacteriaceae</taxon>
        <taxon>Mycetocola</taxon>
    </lineage>
</organism>
<accession>A0A3L6ZVG9</accession>
<keyword evidence="5" id="KW-0479">Metal-binding</keyword>
<dbReference type="Pfam" id="PF02875">
    <property type="entry name" value="Mur_ligase_C"/>
    <property type="match status" value="1"/>
</dbReference>
<dbReference type="NCBIfam" id="TIGR01499">
    <property type="entry name" value="folC"/>
    <property type="match status" value="1"/>
</dbReference>
<evidence type="ECO:0000313" key="15">
    <source>
        <dbReference type="Proteomes" id="UP000270299"/>
    </source>
</evidence>
<dbReference type="PANTHER" id="PTHR11136">
    <property type="entry name" value="FOLYLPOLYGLUTAMATE SYNTHASE-RELATED"/>
    <property type="match status" value="1"/>
</dbReference>
<dbReference type="FunFam" id="3.40.1190.10:FF:000011">
    <property type="entry name" value="Folylpolyglutamate synthase/dihydrofolate synthase"/>
    <property type="match status" value="1"/>
</dbReference>
<evidence type="ECO:0000256" key="6">
    <source>
        <dbReference type="ARBA" id="ARBA00022741"/>
    </source>
</evidence>
<dbReference type="InterPro" id="IPR036565">
    <property type="entry name" value="Mur-like_cat_sf"/>
</dbReference>
<protein>
    <recommendedName>
        <fullName evidence="3">tetrahydrofolate synthase</fullName>
        <ecNumber evidence="3">6.3.2.17</ecNumber>
    </recommendedName>
    <alternativeName>
        <fullName evidence="9">Tetrahydrofolylpolyglutamate synthase</fullName>
    </alternativeName>
</protein>
<evidence type="ECO:0000259" key="13">
    <source>
        <dbReference type="Pfam" id="PF08245"/>
    </source>
</evidence>
<dbReference type="InterPro" id="IPR004101">
    <property type="entry name" value="Mur_ligase_C"/>
</dbReference>
<sequence length="456" mass="49056">MSDRDEINDEFAEQGRAVYEALLARTGEGAPQPRLEPTRRALDLLGDPQRAYPIIQLAGTNGKTSTSRMIEGILRGYGLRTGLFTSPHLVSFNERIVVDGEPISNETLVRNWEDIQPYLNMVDLELEEAGEPTLTFFEVLTVLGFAVFADAPVDVAVVEVGMGGEWDSTNVADAAIAVFTPIDLDHTNRLGSTIAEIARTKSGIIKPAATVVTAAQHPDAMAQLKNAAELSEAPIVVQDVDFALTSDVVAVGGQVISVRGRAGEYTDLYLPLYGDHQGQNAALAVATVETFLGNGLQRLSTDPLTEGLTEVESPGRLQLVGIEPTVLVDAAHNPHGARSLEAALGKYFDFREIVFVLGVLGDKDAEGILEVLAPLAARIHLTASTSTRSVPVDELTDRARARIDPRLLHSFDSLEDAVFEAREWANEGESRLVVVTGSVVLAGEVVVMAEDNGWKK</sequence>
<dbReference type="Proteomes" id="UP000270299">
    <property type="component" value="Unassembled WGS sequence"/>
</dbReference>
<evidence type="ECO:0000259" key="12">
    <source>
        <dbReference type="Pfam" id="PF02875"/>
    </source>
</evidence>
<dbReference type="SUPFAM" id="SSF53623">
    <property type="entry name" value="MurD-like peptide ligases, catalytic domain"/>
    <property type="match status" value="1"/>
</dbReference>
<dbReference type="OrthoDB" id="9809356at2"/>
<dbReference type="Pfam" id="PF08245">
    <property type="entry name" value="Mur_ligase_M"/>
    <property type="match status" value="1"/>
</dbReference>
<evidence type="ECO:0000256" key="2">
    <source>
        <dbReference type="ARBA" id="ARBA00008276"/>
    </source>
</evidence>
<evidence type="ECO:0000256" key="3">
    <source>
        <dbReference type="ARBA" id="ARBA00013025"/>
    </source>
</evidence>
<comment type="similarity">
    <text evidence="2 11">Belongs to the folylpolyglutamate synthase family.</text>
</comment>
<dbReference type="PROSITE" id="PS01011">
    <property type="entry name" value="FOLYLPOLYGLU_SYNT_1"/>
    <property type="match status" value="1"/>
</dbReference>